<keyword evidence="2" id="KW-0472">Membrane</keyword>
<keyword evidence="2" id="KW-0812">Transmembrane</keyword>
<feature type="transmembrane region" description="Helical" evidence="2">
    <location>
        <begin position="373"/>
        <end position="394"/>
    </location>
</feature>
<evidence type="ECO:0000313" key="4">
    <source>
        <dbReference type="Proteomes" id="UP000243096"/>
    </source>
</evidence>
<name>A0A2P5K6P6_9BURK</name>
<dbReference type="AlphaFoldDB" id="A0A2P5K6P6"/>
<feature type="compositionally biased region" description="Acidic residues" evidence="1">
    <location>
        <begin position="581"/>
        <end position="593"/>
    </location>
</feature>
<keyword evidence="2" id="KW-1133">Transmembrane helix</keyword>
<feature type="region of interest" description="Disordered" evidence="1">
    <location>
        <begin position="562"/>
        <end position="593"/>
    </location>
</feature>
<comment type="caution">
    <text evidence="3">The sequence shown here is derived from an EMBL/GenBank/DDBJ whole genome shotgun (WGS) entry which is preliminary data.</text>
</comment>
<evidence type="ECO:0000256" key="2">
    <source>
        <dbReference type="SAM" id="Phobius"/>
    </source>
</evidence>
<keyword evidence="4" id="KW-1185">Reference proteome</keyword>
<dbReference type="OrthoDB" id="9134662at2"/>
<organism evidence="3 4">
    <name type="scientific">Mycetohabitans endofungorum</name>
    <dbReference type="NCBI Taxonomy" id="417203"/>
    <lineage>
        <taxon>Bacteria</taxon>
        <taxon>Pseudomonadati</taxon>
        <taxon>Pseudomonadota</taxon>
        <taxon>Betaproteobacteria</taxon>
        <taxon>Burkholderiales</taxon>
        <taxon>Burkholderiaceae</taxon>
        <taxon>Mycetohabitans</taxon>
    </lineage>
</organism>
<evidence type="ECO:0000313" key="3">
    <source>
        <dbReference type="EMBL" id="PPB80689.1"/>
    </source>
</evidence>
<protein>
    <submittedName>
        <fullName evidence="3">Uncharacterized protein</fullName>
    </submittedName>
</protein>
<reference evidence="3 4" key="1">
    <citation type="submission" date="2018-01" db="EMBL/GenBank/DDBJ databases">
        <title>Genomic Encyclopedia of Type Strains, Phase III (KMG-III): the genomes of soil and plant-associated and newly described type strains.</title>
        <authorList>
            <person name="Whitman W."/>
        </authorList>
    </citation>
    <scope>NUCLEOTIDE SEQUENCE [LARGE SCALE GENOMIC DNA]</scope>
    <source>
        <strain evidence="3 4">HKI456</strain>
    </source>
</reference>
<feature type="region of interest" description="Disordered" evidence="1">
    <location>
        <begin position="1"/>
        <end position="20"/>
    </location>
</feature>
<feature type="compositionally biased region" description="Basic and acidic residues" evidence="1">
    <location>
        <begin position="568"/>
        <end position="580"/>
    </location>
</feature>
<gene>
    <name evidence="3" type="ORF">B0O95_1287</name>
</gene>
<sequence length="593" mass="63938">MTRLTAPSTSPTPNGDQSKQIEVTNNSGVTACILTPTTNNPTDPANGVMVYDQSLELLKATDGTTTINNNATQTFTLDQYYIDPTTHQKKYSTLYNLLVSTADWLSPVANLGVIQIMSKYAPQTVTAESLKSMKEAATFFQTINAYPNSKLTTDFQTAMSGAQTAASKAADGSSGSSDAVADSIADNVNKFFKSTTSYKDVTLASFVAMQSYYQAFPFAWAAYGDKTFYLYATTGSTTQFMGTITLTKPTTLDVTLPNAGYSCTFAPAVKPSDTTSVEVDNSQSKTLVYLNGLFVDSASPDNPALAVKGLFMVKSQFTQTPSDTAIIPVLTGTVNGMMALGFDQPQKSDDKQHSDYWNVLFAPKGVAQIFESVMAWGGAVMLLHFVGTTLYGIYKWARGLGAAKQPTMQEMFEQQLKSIQDALQAQNQDVAQRMSDGQMSAPSSPEAAMQDLAVQTGNIADEVNAASLEDGVNAMNTTMQELAQYMSEMSQDQLTQLEGLGGQLQDVQNALTNATSETLHTVVQEQVQAMKDLHSGMDGFVDSVSESLSAQSAEMIKSNQTAVQEINKQIEESQEEQEKIVDDDDPAAEPIDE</sequence>
<dbReference type="RefSeq" id="WP_104078529.1">
    <property type="nucleotide sequence ID" value="NZ_CP062179.1"/>
</dbReference>
<accession>A0A2P5K6P6</accession>
<dbReference type="EMBL" id="PRDW01000028">
    <property type="protein sequence ID" value="PPB80689.1"/>
    <property type="molecule type" value="Genomic_DNA"/>
</dbReference>
<proteinExistence type="predicted"/>
<evidence type="ECO:0000256" key="1">
    <source>
        <dbReference type="SAM" id="MobiDB-lite"/>
    </source>
</evidence>
<dbReference type="Proteomes" id="UP000243096">
    <property type="component" value="Unassembled WGS sequence"/>
</dbReference>